<name>A0A171CSV8_9ACTN</name>
<evidence type="ECO:0000256" key="2">
    <source>
        <dbReference type="SAM" id="Phobius"/>
    </source>
</evidence>
<accession>A0A171CSV8</accession>
<feature type="region of interest" description="Disordered" evidence="1">
    <location>
        <begin position="143"/>
        <end position="166"/>
    </location>
</feature>
<reference evidence="4" key="2">
    <citation type="submission" date="2016-04" db="EMBL/GenBank/DDBJ databases">
        <title>Planomonospora sphaerica JCM9374 whole genome shotgun sequence.</title>
        <authorList>
            <person name="Suzuki T."/>
            <person name="Dohra H."/>
            <person name="Kodani S."/>
        </authorList>
    </citation>
    <scope>NUCLEOTIDE SEQUENCE [LARGE SCALE GENOMIC DNA]</scope>
    <source>
        <strain evidence="4">JCM 9374</strain>
    </source>
</reference>
<dbReference type="EMBL" id="BDCX01000006">
    <property type="protein sequence ID" value="GAT67166.1"/>
    <property type="molecule type" value="Genomic_DNA"/>
</dbReference>
<evidence type="ECO:0000313" key="4">
    <source>
        <dbReference type="Proteomes" id="UP000077701"/>
    </source>
</evidence>
<protein>
    <submittedName>
        <fullName evidence="3">Uncharacterized protein</fullName>
    </submittedName>
</protein>
<evidence type="ECO:0000256" key="1">
    <source>
        <dbReference type="SAM" id="MobiDB-lite"/>
    </source>
</evidence>
<sequence>MSAGARGRPSAFGVLAALAGVFLLCLAVPGVGPSLRAARADGVPGLFTARELTCVRHPGHESCTWTGEFRSGDGAVRRQGVALYGSDRESLRPGQETAAVDVGRPHRVYGPGGSREWVFTALLLAAGLGLVGHPFLRIRRARRPAAPDAPDAPDVPGVPATPARRA</sequence>
<dbReference type="AlphaFoldDB" id="A0A171CSV8"/>
<dbReference type="STRING" id="161355.PS9374_02819"/>
<gene>
    <name evidence="3" type="ORF">PS9374_02819</name>
</gene>
<evidence type="ECO:0000313" key="3">
    <source>
        <dbReference type="EMBL" id="GAT67166.1"/>
    </source>
</evidence>
<keyword evidence="2" id="KW-1133">Transmembrane helix</keyword>
<feature type="transmembrane region" description="Helical" evidence="2">
    <location>
        <begin position="117"/>
        <end position="136"/>
    </location>
</feature>
<comment type="caution">
    <text evidence="3">The sequence shown here is derived from an EMBL/GenBank/DDBJ whole genome shotgun (WGS) entry which is preliminary data.</text>
</comment>
<keyword evidence="4" id="KW-1185">Reference proteome</keyword>
<keyword evidence="2" id="KW-0812">Transmembrane</keyword>
<proteinExistence type="predicted"/>
<reference evidence="3 4" key="1">
    <citation type="journal article" date="2016" name="Genome Announc.">
        <title>Draft Genome Sequence of Planomonospora sphaerica JCM9374, a Rare Actinomycete.</title>
        <authorList>
            <person name="Dohra H."/>
            <person name="Suzuki T."/>
            <person name="Inoue Y."/>
            <person name="Kodani S."/>
        </authorList>
    </citation>
    <scope>NUCLEOTIDE SEQUENCE [LARGE SCALE GENOMIC DNA]</scope>
    <source>
        <strain evidence="3 4">JCM 9374</strain>
    </source>
</reference>
<organism evidence="3 4">
    <name type="scientific">Planomonospora sphaerica</name>
    <dbReference type="NCBI Taxonomy" id="161355"/>
    <lineage>
        <taxon>Bacteria</taxon>
        <taxon>Bacillati</taxon>
        <taxon>Actinomycetota</taxon>
        <taxon>Actinomycetes</taxon>
        <taxon>Streptosporangiales</taxon>
        <taxon>Streptosporangiaceae</taxon>
        <taxon>Planomonospora</taxon>
    </lineage>
</organism>
<dbReference type="Proteomes" id="UP000077701">
    <property type="component" value="Unassembled WGS sequence"/>
</dbReference>
<feature type="compositionally biased region" description="Low complexity" evidence="1">
    <location>
        <begin position="144"/>
        <end position="166"/>
    </location>
</feature>
<keyword evidence="2" id="KW-0472">Membrane</keyword>